<feature type="region of interest" description="Disordered" evidence="1">
    <location>
        <begin position="32"/>
        <end position="52"/>
    </location>
</feature>
<dbReference type="EMBL" id="CP037867">
    <property type="protein sequence ID" value="QBM27788.1"/>
    <property type="molecule type" value="Genomic_DNA"/>
</dbReference>
<dbReference type="AlphaFoldDB" id="A0A4P6WZZ3"/>
<proteinExistence type="predicted"/>
<evidence type="ECO:0000256" key="1">
    <source>
        <dbReference type="SAM" id="MobiDB-lite"/>
    </source>
</evidence>
<sequence>MQKALHQPCPHGFVSLTGVRRCLSRIKCAALRGDGSDQRTRHTPPFPARHNA</sequence>
<gene>
    <name evidence="2" type="ORF">HPF_08830</name>
</gene>
<reference evidence="2 3" key="1">
    <citation type="submission" date="2019-03" db="EMBL/GenBank/DDBJ databases">
        <authorList>
            <person name="Sebastian G."/>
            <person name="Baumann P."/>
            <person name="Ruckert C."/>
            <person name="Kalinowski J."/>
            <person name="Nebel B."/>
            <person name="Takors R."/>
            <person name="Blombach B."/>
        </authorList>
    </citation>
    <scope>NUCLEOTIDE SEQUENCE [LARGE SCALE GENOMIC DNA]</scope>
    <source>
        <strain evidence="2 3">DSM 1084</strain>
    </source>
</reference>
<accession>A0A4P6WZZ3</accession>
<organism evidence="2 3">
    <name type="scientific">Hydrogenophaga pseudoflava</name>
    <name type="common">Pseudomonas carboxydoflava</name>
    <dbReference type="NCBI Taxonomy" id="47421"/>
    <lineage>
        <taxon>Bacteria</taxon>
        <taxon>Pseudomonadati</taxon>
        <taxon>Pseudomonadota</taxon>
        <taxon>Betaproteobacteria</taxon>
        <taxon>Burkholderiales</taxon>
        <taxon>Comamonadaceae</taxon>
        <taxon>Hydrogenophaga</taxon>
    </lineage>
</organism>
<evidence type="ECO:0000313" key="3">
    <source>
        <dbReference type="Proteomes" id="UP000293912"/>
    </source>
</evidence>
<name>A0A4P6WZZ3_HYDPS</name>
<keyword evidence="3" id="KW-1185">Reference proteome</keyword>
<evidence type="ECO:0000313" key="2">
    <source>
        <dbReference type="EMBL" id="QBM27788.1"/>
    </source>
</evidence>
<protein>
    <submittedName>
        <fullName evidence="2">Uncharacterized protein</fullName>
    </submittedName>
</protein>
<dbReference type="KEGG" id="hpse:HPF_08830"/>
<dbReference type="Proteomes" id="UP000293912">
    <property type="component" value="Chromosome"/>
</dbReference>